<evidence type="ECO:0000313" key="3">
    <source>
        <dbReference type="EMBL" id="AEE50885.1"/>
    </source>
</evidence>
<name>F4L6Q4_HALH1</name>
<dbReference type="InterPro" id="IPR029058">
    <property type="entry name" value="AB_hydrolase_fold"/>
</dbReference>
<dbReference type="Pfam" id="PF00561">
    <property type="entry name" value="Abhydrolase_1"/>
    <property type="match status" value="2"/>
</dbReference>
<keyword evidence="4" id="KW-1185">Reference proteome</keyword>
<protein>
    <submittedName>
        <fullName evidence="3">Alpha/beta hydrolase fold protein</fullName>
    </submittedName>
</protein>
<dbReference type="RefSeq" id="WP_013765428.1">
    <property type="nucleotide sequence ID" value="NC_015510.1"/>
</dbReference>
<feature type="domain" description="AB hydrolase-1" evidence="2">
    <location>
        <begin position="13"/>
        <end position="116"/>
    </location>
</feature>
<evidence type="ECO:0000259" key="2">
    <source>
        <dbReference type="Pfam" id="PF00561"/>
    </source>
</evidence>
<dbReference type="Proteomes" id="UP000008461">
    <property type="component" value="Chromosome"/>
</dbReference>
<dbReference type="KEGG" id="hhy:Halhy_3022"/>
<evidence type="ECO:0000313" key="4">
    <source>
        <dbReference type="Proteomes" id="UP000008461"/>
    </source>
</evidence>
<dbReference type="InterPro" id="IPR000073">
    <property type="entry name" value="AB_hydrolase_1"/>
</dbReference>
<dbReference type="GO" id="GO:0016787">
    <property type="term" value="F:hydrolase activity"/>
    <property type="evidence" value="ECO:0007669"/>
    <property type="project" value="UniProtKB-KW"/>
</dbReference>
<dbReference type="SUPFAM" id="SSF53474">
    <property type="entry name" value="alpha/beta-Hydrolases"/>
    <property type="match status" value="1"/>
</dbReference>
<evidence type="ECO:0000256" key="1">
    <source>
        <dbReference type="ARBA" id="ARBA00022801"/>
    </source>
</evidence>
<dbReference type="OrthoDB" id="9808398at2"/>
<proteinExistence type="predicted"/>
<dbReference type="Gene3D" id="3.40.50.1820">
    <property type="entry name" value="alpha/beta hydrolase"/>
    <property type="match status" value="1"/>
</dbReference>
<keyword evidence="1 3" id="KW-0378">Hydrolase</keyword>
<dbReference type="EMBL" id="CP002691">
    <property type="protein sequence ID" value="AEE50885.1"/>
    <property type="molecule type" value="Genomic_DNA"/>
</dbReference>
<reference evidence="3 4" key="1">
    <citation type="journal article" date="2011" name="Stand. Genomic Sci.">
        <title>Complete genome sequence of Haliscomenobacter hydrossis type strain (O).</title>
        <authorList>
            <consortium name="US DOE Joint Genome Institute (JGI-PGF)"/>
            <person name="Daligault H."/>
            <person name="Lapidus A."/>
            <person name="Zeytun A."/>
            <person name="Nolan M."/>
            <person name="Lucas S."/>
            <person name="Del Rio T.G."/>
            <person name="Tice H."/>
            <person name="Cheng J.F."/>
            <person name="Tapia R."/>
            <person name="Han C."/>
            <person name="Goodwin L."/>
            <person name="Pitluck S."/>
            <person name="Liolios K."/>
            <person name="Pagani I."/>
            <person name="Ivanova N."/>
            <person name="Huntemann M."/>
            <person name="Mavromatis K."/>
            <person name="Mikhailova N."/>
            <person name="Pati A."/>
            <person name="Chen A."/>
            <person name="Palaniappan K."/>
            <person name="Land M."/>
            <person name="Hauser L."/>
            <person name="Brambilla E.M."/>
            <person name="Rohde M."/>
            <person name="Verbarg S."/>
            <person name="Goker M."/>
            <person name="Bristow J."/>
            <person name="Eisen J.A."/>
            <person name="Markowitz V."/>
            <person name="Hugenholtz P."/>
            <person name="Kyrpides N.C."/>
            <person name="Klenk H.P."/>
            <person name="Woyke T."/>
        </authorList>
    </citation>
    <scope>NUCLEOTIDE SEQUENCE [LARGE SCALE GENOMIC DNA]</scope>
    <source>
        <strain evidence="4">ATCC 27775 / DSM 1100 / LMG 10767 / O</strain>
    </source>
</reference>
<organism evidence="3 4">
    <name type="scientific">Haliscomenobacter hydrossis (strain ATCC 27775 / DSM 1100 / LMG 10767 / O)</name>
    <dbReference type="NCBI Taxonomy" id="760192"/>
    <lineage>
        <taxon>Bacteria</taxon>
        <taxon>Pseudomonadati</taxon>
        <taxon>Bacteroidota</taxon>
        <taxon>Saprospiria</taxon>
        <taxon>Saprospirales</taxon>
        <taxon>Haliscomenobacteraceae</taxon>
        <taxon>Haliscomenobacter</taxon>
    </lineage>
</organism>
<dbReference type="PRINTS" id="PR00412">
    <property type="entry name" value="EPOXHYDRLASE"/>
</dbReference>
<dbReference type="eggNOG" id="COG0596">
    <property type="taxonomic scope" value="Bacteria"/>
</dbReference>
<dbReference type="PANTHER" id="PTHR46118:SF4">
    <property type="entry name" value="PROTEIN ABHD11"/>
    <property type="match status" value="1"/>
</dbReference>
<gene>
    <name evidence="3" type="ordered locus">Halhy_3022</name>
</gene>
<dbReference type="HOGENOM" id="CLU_020336_53_1_10"/>
<accession>F4L6Q4</accession>
<dbReference type="PRINTS" id="PR00111">
    <property type="entry name" value="ABHYDROLASE"/>
</dbReference>
<dbReference type="InterPro" id="IPR000639">
    <property type="entry name" value="Epox_hydrolase-like"/>
</dbReference>
<feature type="domain" description="AB hydrolase-1" evidence="2">
    <location>
        <begin position="178"/>
        <end position="240"/>
    </location>
</feature>
<sequence length="255" mass="29244">MELNYKSLGQGEPLIILHGLFGTLDNWQTLAKSWAEHYLVYLVDLRNHGRSPQVDGLSYPAMAEDLHDFMEQNWIHKAHILGHSMGGKVAMEFALTYPDMVDKLIVVDIAPRPYRPGHDDIFAALFAVDLKTIQSRQTAEEILERYIDEWGVRQFLLKNLSRMKEGGFEWKMNLPVIHRDYANILEPPTQDGPFEGPTLFIRGEKSGYVKDEDILGIQELFPHSALRTIPDAGHWVHADQPEVLKGIVMEFLEKR</sequence>
<dbReference type="STRING" id="760192.Halhy_3022"/>
<reference key="2">
    <citation type="submission" date="2011-04" db="EMBL/GenBank/DDBJ databases">
        <title>Complete sequence of chromosome of Haliscomenobacter hydrossis DSM 1100.</title>
        <authorList>
            <consortium name="US DOE Joint Genome Institute (JGI-PGF)"/>
            <person name="Lucas S."/>
            <person name="Han J."/>
            <person name="Lapidus A."/>
            <person name="Bruce D."/>
            <person name="Goodwin L."/>
            <person name="Pitluck S."/>
            <person name="Peters L."/>
            <person name="Kyrpides N."/>
            <person name="Mavromatis K."/>
            <person name="Ivanova N."/>
            <person name="Ovchinnikova G."/>
            <person name="Pagani I."/>
            <person name="Daligault H."/>
            <person name="Detter J.C."/>
            <person name="Han C."/>
            <person name="Land M."/>
            <person name="Hauser L."/>
            <person name="Markowitz V."/>
            <person name="Cheng J.-F."/>
            <person name="Hugenholtz P."/>
            <person name="Woyke T."/>
            <person name="Wu D."/>
            <person name="Verbarg S."/>
            <person name="Frueling A."/>
            <person name="Brambilla E."/>
            <person name="Klenk H.-P."/>
            <person name="Eisen J.A."/>
        </authorList>
    </citation>
    <scope>NUCLEOTIDE SEQUENCE</scope>
    <source>
        <strain>DSM 1100</strain>
    </source>
</reference>
<dbReference type="PANTHER" id="PTHR46118">
    <property type="entry name" value="PROTEIN ABHD11"/>
    <property type="match status" value="1"/>
</dbReference>
<dbReference type="AlphaFoldDB" id="F4L6Q4"/>